<dbReference type="InterPro" id="IPR008900">
    <property type="entry name" value="Zot_N"/>
</dbReference>
<comment type="caution">
    <text evidence="3">The sequence shown here is derived from an EMBL/GenBank/DDBJ whole genome shotgun (WGS) entry which is preliminary data.</text>
</comment>
<dbReference type="RefSeq" id="WP_185675013.1">
    <property type="nucleotide sequence ID" value="NZ_JACHVB010000020.1"/>
</dbReference>
<gene>
    <name evidence="3" type="ORF">H5P28_07120</name>
</gene>
<dbReference type="Pfam" id="PF05707">
    <property type="entry name" value="Zot"/>
    <property type="match status" value="1"/>
</dbReference>
<dbReference type="EMBL" id="JACHVB010000020">
    <property type="protein sequence ID" value="MBC2594030.1"/>
    <property type="molecule type" value="Genomic_DNA"/>
</dbReference>
<evidence type="ECO:0000313" key="3">
    <source>
        <dbReference type="EMBL" id="MBC2594030.1"/>
    </source>
</evidence>
<reference evidence="3 4" key="1">
    <citation type="submission" date="2020-07" db="EMBL/GenBank/DDBJ databases">
        <authorList>
            <person name="Feng X."/>
        </authorList>
    </citation>
    <scope>NUCLEOTIDE SEQUENCE [LARGE SCALE GENOMIC DNA]</scope>
    <source>
        <strain evidence="3 4">JCM31066</strain>
    </source>
</reference>
<dbReference type="Proteomes" id="UP000546464">
    <property type="component" value="Unassembled WGS sequence"/>
</dbReference>
<evidence type="ECO:0000259" key="2">
    <source>
        <dbReference type="Pfam" id="PF05707"/>
    </source>
</evidence>
<evidence type="ECO:0000256" key="1">
    <source>
        <dbReference type="SAM" id="MobiDB-lite"/>
    </source>
</evidence>
<feature type="domain" description="Zona occludens toxin N-terminal" evidence="2">
    <location>
        <begin position="8"/>
        <end position="151"/>
    </location>
</feature>
<sequence length="393" mass="44714">MKDAIFRVFAGTLGSYKSYHGVVEAMETLERGGIVMTNIELRWQRLKYWFEDEKDLLLDDRQYVHIDPERASSFVDLLVKGERDKPNKLIIDEAGLHHNTMDKRQMDRAVLEMIVHARKLHIDTVFIAHHFTEILAQIRNKAQSVLWFRDLQKMKWLGIGLPIPAYIFAEVDARNPKLKYDSAFRWKRKFIYKLYVSHDIQSKALEVIRSAPQIEVKKVEHAVTKADTVRRSARRWVRRLAFGGLMAGAGALFAGQGESEPVAAPVSPVAISQAETAAAVDQSVTLEPVPEKPDRTIKAFTIQGRARMLDPQRADQVGYCTFDFVSLRLGDGRVIRETHPDFGGFRRADNTALIAGEVFTYVPVVENFPADEQQGQKQPNNKILKYNEALSNP</sequence>
<name>A0A842HCQ7_9BACT</name>
<organism evidence="3 4">
    <name type="scientific">Ruficoccus amylovorans</name>
    <dbReference type="NCBI Taxonomy" id="1804625"/>
    <lineage>
        <taxon>Bacteria</taxon>
        <taxon>Pseudomonadati</taxon>
        <taxon>Verrucomicrobiota</taxon>
        <taxon>Opitutia</taxon>
        <taxon>Puniceicoccales</taxon>
        <taxon>Cerasicoccaceae</taxon>
        <taxon>Ruficoccus</taxon>
    </lineage>
</organism>
<evidence type="ECO:0000313" key="4">
    <source>
        <dbReference type="Proteomes" id="UP000546464"/>
    </source>
</evidence>
<protein>
    <recommendedName>
        <fullName evidence="2">Zona occludens toxin N-terminal domain-containing protein</fullName>
    </recommendedName>
</protein>
<dbReference type="AlphaFoldDB" id="A0A842HCQ7"/>
<dbReference type="InterPro" id="IPR027417">
    <property type="entry name" value="P-loop_NTPase"/>
</dbReference>
<feature type="region of interest" description="Disordered" evidence="1">
    <location>
        <begin position="370"/>
        <end position="393"/>
    </location>
</feature>
<keyword evidence="4" id="KW-1185">Reference proteome</keyword>
<dbReference type="Gene3D" id="3.40.50.300">
    <property type="entry name" value="P-loop containing nucleotide triphosphate hydrolases"/>
    <property type="match status" value="1"/>
</dbReference>
<accession>A0A842HCQ7</accession>
<proteinExistence type="predicted"/>